<feature type="transmembrane region" description="Helical" evidence="6">
    <location>
        <begin position="146"/>
        <end position="167"/>
    </location>
</feature>
<keyword evidence="2" id="KW-1003">Cell membrane</keyword>
<dbReference type="Proteomes" id="UP000321389">
    <property type="component" value="Chromosome"/>
</dbReference>
<dbReference type="OrthoDB" id="7724143at2"/>
<feature type="transmembrane region" description="Helical" evidence="6">
    <location>
        <begin position="179"/>
        <end position="196"/>
    </location>
</feature>
<dbReference type="PANTHER" id="PTHR30086:SF20">
    <property type="entry name" value="ARGININE EXPORTER PROTEIN ARGO-RELATED"/>
    <property type="match status" value="1"/>
</dbReference>
<evidence type="ECO:0000256" key="5">
    <source>
        <dbReference type="ARBA" id="ARBA00023136"/>
    </source>
</evidence>
<keyword evidence="3 6" id="KW-0812">Transmembrane</keyword>
<keyword evidence="4 6" id="KW-1133">Transmembrane helix</keyword>
<dbReference type="InterPro" id="IPR001123">
    <property type="entry name" value="LeuE-type"/>
</dbReference>
<dbReference type="PANTHER" id="PTHR30086">
    <property type="entry name" value="ARGININE EXPORTER PROTEIN ARGO"/>
    <property type="match status" value="1"/>
</dbReference>
<feature type="transmembrane region" description="Helical" evidence="6">
    <location>
        <begin position="50"/>
        <end position="83"/>
    </location>
</feature>
<organism evidence="7 8">
    <name type="scientific">Nitratireductor mangrovi</name>
    <dbReference type="NCBI Taxonomy" id="2599600"/>
    <lineage>
        <taxon>Bacteria</taxon>
        <taxon>Pseudomonadati</taxon>
        <taxon>Pseudomonadota</taxon>
        <taxon>Alphaproteobacteria</taxon>
        <taxon>Hyphomicrobiales</taxon>
        <taxon>Phyllobacteriaceae</taxon>
        <taxon>Nitratireductor</taxon>
    </lineage>
</organism>
<keyword evidence="5 6" id="KW-0472">Membrane</keyword>
<dbReference type="AlphaFoldDB" id="A0A5B8L7I6"/>
<comment type="subcellular location">
    <subcellularLocation>
        <location evidence="1">Cell membrane</location>
        <topology evidence="1">Multi-pass membrane protein</topology>
    </subcellularLocation>
</comment>
<evidence type="ECO:0000256" key="2">
    <source>
        <dbReference type="ARBA" id="ARBA00022475"/>
    </source>
</evidence>
<sequence>MVEELIAFLFAGFALTGSPGPNTLSLAAAGAAFGARSSLSYMAGLLVGMMLVMALTASGVVGLLLAAPAVAPAVTVAAAAYFLYLAFRIATAPPLAEADDTARAPSFAAGVFLSLVNPKAYAAMAALYSGFVLIGGVPFLDAVAKWLALVAVIALVNICWLWGGSLMTRHLRDPRLNRIVNIGFAVLLIVSVVLAVRL</sequence>
<keyword evidence="8" id="KW-1185">Reference proteome</keyword>
<protein>
    <submittedName>
        <fullName evidence="7">LysE family transporter</fullName>
    </submittedName>
</protein>
<accession>A0A5B8L7I6</accession>
<evidence type="ECO:0000256" key="6">
    <source>
        <dbReference type="SAM" id="Phobius"/>
    </source>
</evidence>
<feature type="transmembrane region" description="Helical" evidence="6">
    <location>
        <begin position="120"/>
        <end position="140"/>
    </location>
</feature>
<evidence type="ECO:0000313" key="7">
    <source>
        <dbReference type="EMBL" id="QDZ03358.1"/>
    </source>
</evidence>
<gene>
    <name evidence="7" type="ORF">FQ775_15255</name>
</gene>
<name>A0A5B8L7I6_9HYPH</name>
<evidence type="ECO:0000313" key="8">
    <source>
        <dbReference type="Proteomes" id="UP000321389"/>
    </source>
</evidence>
<dbReference type="KEGG" id="niy:FQ775_15255"/>
<dbReference type="GO" id="GO:0005886">
    <property type="term" value="C:plasma membrane"/>
    <property type="evidence" value="ECO:0007669"/>
    <property type="project" value="UniProtKB-SubCell"/>
</dbReference>
<dbReference type="GO" id="GO:0033228">
    <property type="term" value="P:cysteine export across plasma membrane"/>
    <property type="evidence" value="ECO:0007669"/>
    <property type="project" value="TreeGrafter"/>
</dbReference>
<proteinExistence type="predicted"/>
<evidence type="ECO:0000256" key="1">
    <source>
        <dbReference type="ARBA" id="ARBA00004651"/>
    </source>
</evidence>
<reference evidence="7" key="1">
    <citation type="submission" date="2020-04" db="EMBL/GenBank/DDBJ databases">
        <title>Nitratireductor sp. nov. isolated from mangrove soil.</title>
        <authorList>
            <person name="Ye Y."/>
        </authorList>
    </citation>
    <scope>NUCLEOTIDE SEQUENCE</scope>
    <source>
        <strain evidence="7">SY7</strain>
    </source>
</reference>
<dbReference type="EMBL" id="CP042301">
    <property type="protein sequence ID" value="QDZ03358.1"/>
    <property type="molecule type" value="Genomic_DNA"/>
</dbReference>
<dbReference type="GO" id="GO:0015171">
    <property type="term" value="F:amino acid transmembrane transporter activity"/>
    <property type="evidence" value="ECO:0007669"/>
    <property type="project" value="TreeGrafter"/>
</dbReference>
<evidence type="ECO:0000256" key="3">
    <source>
        <dbReference type="ARBA" id="ARBA00022692"/>
    </source>
</evidence>
<evidence type="ECO:0000256" key="4">
    <source>
        <dbReference type="ARBA" id="ARBA00022989"/>
    </source>
</evidence>
<dbReference type="Pfam" id="PF01810">
    <property type="entry name" value="LysE"/>
    <property type="match status" value="1"/>
</dbReference>